<comment type="caution">
    <text evidence="3">The sequence shown here is derived from an EMBL/GenBank/DDBJ whole genome shotgun (WGS) entry which is preliminary data.</text>
</comment>
<gene>
    <name evidence="3" type="ORF">A2519_13195</name>
</gene>
<evidence type="ECO:0000313" key="4">
    <source>
        <dbReference type="Proteomes" id="UP000179243"/>
    </source>
</evidence>
<dbReference type="GO" id="GO:0005737">
    <property type="term" value="C:cytoplasm"/>
    <property type="evidence" value="ECO:0007669"/>
    <property type="project" value="TreeGrafter"/>
</dbReference>
<name>A0A1F7F9S7_UNCRA</name>
<sequence length="237" mass="27313">MVYAIISDIHANIDALEVVINDIEKIKPDRRICLGDIVGYCAAPAECIALVENFDVVLLGNHDYAINNRDIIEKFNFHARIAIEWTMAQLSDAAKQTLSRLPYLNREADLSFVHATPREPERWGYITNLDDALDSFHHFETRTCFIGHTHYPIIVSNNGEVIADKKYSWREETRYLVNVGSVGQPRDGDYRACYVVYDSDAGTLEYVRLKYDVENAQKRMRKARFPEFLVNRLKEGH</sequence>
<evidence type="ECO:0000256" key="1">
    <source>
        <dbReference type="ARBA" id="ARBA00008950"/>
    </source>
</evidence>
<accession>A0A1F7F9S7</accession>
<reference evidence="3 4" key="1">
    <citation type="journal article" date="2016" name="Nat. Commun.">
        <title>Thousands of microbial genomes shed light on interconnected biogeochemical processes in an aquifer system.</title>
        <authorList>
            <person name="Anantharaman K."/>
            <person name="Brown C.T."/>
            <person name="Hug L.A."/>
            <person name="Sharon I."/>
            <person name="Castelle C.J."/>
            <person name="Probst A.J."/>
            <person name="Thomas B.C."/>
            <person name="Singh A."/>
            <person name="Wilkins M.J."/>
            <person name="Karaoz U."/>
            <person name="Brodie E.L."/>
            <person name="Williams K.H."/>
            <person name="Hubbard S.S."/>
            <person name="Banfield J.F."/>
        </authorList>
    </citation>
    <scope>NUCLEOTIDE SEQUENCE [LARGE SCALE GENOMIC DNA]</scope>
</reference>
<dbReference type="AlphaFoldDB" id="A0A1F7F9S7"/>
<dbReference type="Gene3D" id="3.60.21.10">
    <property type="match status" value="1"/>
</dbReference>
<dbReference type="CDD" id="cd00838">
    <property type="entry name" value="MPP_superfamily"/>
    <property type="match status" value="1"/>
</dbReference>
<dbReference type="InterPro" id="IPR024654">
    <property type="entry name" value="Calcineurin-like_PHP_lpxH"/>
</dbReference>
<dbReference type="SUPFAM" id="SSF56300">
    <property type="entry name" value="Metallo-dependent phosphatases"/>
    <property type="match status" value="1"/>
</dbReference>
<dbReference type="InterPro" id="IPR011152">
    <property type="entry name" value="Pesterase_MJ0912"/>
</dbReference>
<dbReference type="GO" id="GO:0016791">
    <property type="term" value="F:phosphatase activity"/>
    <property type="evidence" value="ECO:0007669"/>
    <property type="project" value="TreeGrafter"/>
</dbReference>
<dbReference type="PANTHER" id="PTHR42850:SF2">
    <property type="entry name" value="BLL5683 PROTEIN"/>
    <property type="match status" value="1"/>
</dbReference>
<dbReference type="Proteomes" id="UP000179243">
    <property type="component" value="Unassembled WGS sequence"/>
</dbReference>
<evidence type="ECO:0000259" key="2">
    <source>
        <dbReference type="Pfam" id="PF12850"/>
    </source>
</evidence>
<proteinExistence type="inferred from homology"/>
<evidence type="ECO:0000313" key="3">
    <source>
        <dbReference type="EMBL" id="OGK03277.1"/>
    </source>
</evidence>
<dbReference type="InterPro" id="IPR029052">
    <property type="entry name" value="Metallo-depent_PP-like"/>
</dbReference>
<feature type="domain" description="Calcineurin-like phosphoesterase" evidence="2">
    <location>
        <begin position="1"/>
        <end position="200"/>
    </location>
</feature>
<protein>
    <recommendedName>
        <fullName evidence="2">Calcineurin-like phosphoesterase domain-containing protein</fullName>
    </recommendedName>
</protein>
<dbReference type="PIRSF" id="PIRSF000883">
    <property type="entry name" value="Pesterase_MJ0912"/>
    <property type="match status" value="1"/>
</dbReference>
<dbReference type="PANTHER" id="PTHR42850">
    <property type="entry name" value="METALLOPHOSPHOESTERASE"/>
    <property type="match status" value="1"/>
</dbReference>
<dbReference type="EMBL" id="MFYX01000092">
    <property type="protein sequence ID" value="OGK03277.1"/>
    <property type="molecule type" value="Genomic_DNA"/>
</dbReference>
<organism evidence="3 4">
    <name type="scientific">Candidatus Raymondbacteria bacterium RIFOXYD12_FULL_49_13</name>
    <dbReference type="NCBI Taxonomy" id="1817890"/>
    <lineage>
        <taxon>Bacteria</taxon>
        <taxon>Raymondiibacteriota</taxon>
    </lineage>
</organism>
<comment type="similarity">
    <text evidence="1">Belongs to the metallophosphoesterase superfamily. YfcE family.</text>
</comment>
<dbReference type="InterPro" id="IPR050126">
    <property type="entry name" value="Ap4A_hydrolase"/>
</dbReference>
<dbReference type="Pfam" id="PF12850">
    <property type="entry name" value="Metallophos_2"/>
    <property type="match status" value="1"/>
</dbReference>